<proteinExistence type="predicted"/>
<dbReference type="EMBL" id="RQTK01000093">
    <property type="protein sequence ID" value="RUS88072.1"/>
    <property type="molecule type" value="Genomic_DNA"/>
</dbReference>
<reference evidence="1 2" key="1">
    <citation type="submission" date="2019-01" db="EMBL/GenBank/DDBJ databases">
        <title>A draft genome assembly of the solar-powered sea slug Elysia chlorotica.</title>
        <authorList>
            <person name="Cai H."/>
            <person name="Li Q."/>
            <person name="Fang X."/>
            <person name="Li J."/>
            <person name="Curtis N.E."/>
            <person name="Altenburger A."/>
            <person name="Shibata T."/>
            <person name="Feng M."/>
            <person name="Maeda T."/>
            <person name="Schwartz J.A."/>
            <person name="Shigenobu S."/>
            <person name="Lundholm N."/>
            <person name="Nishiyama T."/>
            <person name="Yang H."/>
            <person name="Hasebe M."/>
            <person name="Li S."/>
            <person name="Pierce S.K."/>
            <person name="Wang J."/>
        </authorList>
    </citation>
    <scope>NUCLEOTIDE SEQUENCE [LARGE SCALE GENOMIC DNA]</scope>
    <source>
        <strain evidence="1">EC2010</strain>
        <tissue evidence="1">Whole organism of an adult</tissue>
    </source>
</reference>
<protein>
    <submittedName>
        <fullName evidence="1">Uncharacterized protein</fullName>
    </submittedName>
</protein>
<dbReference type="AlphaFoldDB" id="A0A3S1BNZ7"/>
<organism evidence="1 2">
    <name type="scientific">Elysia chlorotica</name>
    <name type="common">Eastern emerald elysia</name>
    <name type="synonym">Sea slug</name>
    <dbReference type="NCBI Taxonomy" id="188477"/>
    <lineage>
        <taxon>Eukaryota</taxon>
        <taxon>Metazoa</taxon>
        <taxon>Spiralia</taxon>
        <taxon>Lophotrochozoa</taxon>
        <taxon>Mollusca</taxon>
        <taxon>Gastropoda</taxon>
        <taxon>Heterobranchia</taxon>
        <taxon>Euthyneura</taxon>
        <taxon>Panpulmonata</taxon>
        <taxon>Sacoglossa</taxon>
        <taxon>Placobranchoidea</taxon>
        <taxon>Plakobranchidae</taxon>
        <taxon>Elysia</taxon>
    </lineage>
</organism>
<dbReference type="Proteomes" id="UP000271974">
    <property type="component" value="Unassembled WGS sequence"/>
</dbReference>
<evidence type="ECO:0000313" key="2">
    <source>
        <dbReference type="Proteomes" id="UP000271974"/>
    </source>
</evidence>
<comment type="caution">
    <text evidence="1">The sequence shown here is derived from an EMBL/GenBank/DDBJ whole genome shotgun (WGS) entry which is preliminary data.</text>
</comment>
<name>A0A3S1BNZ7_ELYCH</name>
<keyword evidence="2" id="KW-1185">Reference proteome</keyword>
<gene>
    <name evidence="1" type="ORF">EGW08_004125</name>
</gene>
<evidence type="ECO:0000313" key="1">
    <source>
        <dbReference type="EMBL" id="RUS88072.1"/>
    </source>
</evidence>
<sequence>MIFYKTNTAQVVKRDNPKPALTLSGPVCLWSRHSGRQVDRAHVLRPQLFSDEPGDETRVKLSSRLLSAAGDLVWAWGRHVAGVPPGSWLEQGPPRRATHLVRAGPPSPRDSSDWPPCCWVPPGSSCQVVLTSAECGGRPGVGLGPPCCWGSPGILVRAGPPSPRDSSDCWESWRRAMPNSSHRRNRCLPPWQGLVSQFSPLLLTSVAIACPLCGPVLITCRIADVAALCCRYGAVTTDGVADAAAVAGAGQRRLCCVWRRGGDDLR</sequence>
<accession>A0A3S1BNZ7</accession>